<organism evidence="1 2">
    <name type="scientific">Brassica napus</name>
    <name type="common">Rape</name>
    <dbReference type="NCBI Taxonomy" id="3708"/>
    <lineage>
        <taxon>Eukaryota</taxon>
        <taxon>Viridiplantae</taxon>
        <taxon>Streptophyta</taxon>
        <taxon>Embryophyta</taxon>
        <taxon>Tracheophyta</taxon>
        <taxon>Spermatophyta</taxon>
        <taxon>Magnoliopsida</taxon>
        <taxon>eudicotyledons</taxon>
        <taxon>Gunneridae</taxon>
        <taxon>Pentapetalae</taxon>
        <taxon>rosids</taxon>
        <taxon>malvids</taxon>
        <taxon>Brassicales</taxon>
        <taxon>Brassicaceae</taxon>
        <taxon>Brassiceae</taxon>
        <taxon>Brassica</taxon>
    </lineage>
</organism>
<keyword evidence="2" id="KW-1185">Reference proteome</keyword>
<reference evidence="1 2" key="1">
    <citation type="submission" date="2021-05" db="EMBL/GenBank/DDBJ databases">
        <title>Genome Assembly of Synthetic Allotetraploid Brassica napus Reveals Homoeologous Exchanges between Subgenomes.</title>
        <authorList>
            <person name="Davis J.T."/>
        </authorList>
    </citation>
    <scope>NUCLEOTIDE SEQUENCE [LARGE SCALE GENOMIC DNA]</scope>
    <source>
        <strain evidence="2">cv. Da-Ae</strain>
        <tissue evidence="1">Seedling</tissue>
    </source>
</reference>
<dbReference type="EMBL" id="JAGKQM010001531">
    <property type="protein sequence ID" value="KAH0851763.1"/>
    <property type="molecule type" value="Genomic_DNA"/>
</dbReference>
<sequence>MPEARIRDPVLRNKWLQQDTDILKEQLGSYVSPQAMLSTLQQPQQTQFMPQTQQPQFMLQSQTQQTSLCRYRMSSFQR</sequence>
<proteinExistence type="predicted"/>
<dbReference type="Proteomes" id="UP000824890">
    <property type="component" value="Unassembled WGS sequence"/>
</dbReference>
<evidence type="ECO:0000313" key="2">
    <source>
        <dbReference type="Proteomes" id="UP000824890"/>
    </source>
</evidence>
<protein>
    <submittedName>
        <fullName evidence="1">Uncharacterized protein</fullName>
    </submittedName>
</protein>
<evidence type="ECO:0000313" key="1">
    <source>
        <dbReference type="EMBL" id="KAH0851763.1"/>
    </source>
</evidence>
<name>A0ABQ7X7E8_BRANA</name>
<gene>
    <name evidence="1" type="ORF">HID58_094487</name>
</gene>
<accession>A0ABQ7X7E8</accession>
<comment type="caution">
    <text evidence="1">The sequence shown here is derived from an EMBL/GenBank/DDBJ whole genome shotgun (WGS) entry which is preliminary data.</text>
</comment>